<name>A0AAV4T0S0_CAEEX</name>
<comment type="caution">
    <text evidence="2">The sequence shown here is derived from an EMBL/GenBank/DDBJ whole genome shotgun (WGS) entry which is preliminary data.</text>
</comment>
<evidence type="ECO:0000313" key="2">
    <source>
        <dbReference type="EMBL" id="GIY39655.1"/>
    </source>
</evidence>
<feature type="compositionally biased region" description="Low complexity" evidence="1">
    <location>
        <begin position="24"/>
        <end position="39"/>
    </location>
</feature>
<feature type="compositionally biased region" description="Basic and acidic residues" evidence="1">
    <location>
        <begin position="1"/>
        <end position="10"/>
    </location>
</feature>
<dbReference type="EMBL" id="BPLR01010492">
    <property type="protein sequence ID" value="GIY39655.1"/>
    <property type="molecule type" value="Genomic_DNA"/>
</dbReference>
<keyword evidence="3" id="KW-1185">Reference proteome</keyword>
<dbReference type="Proteomes" id="UP001054945">
    <property type="component" value="Unassembled WGS sequence"/>
</dbReference>
<gene>
    <name evidence="2" type="ORF">CEXT_159521</name>
</gene>
<accession>A0AAV4T0S0</accession>
<protein>
    <submittedName>
        <fullName evidence="2">Uncharacterized protein</fullName>
    </submittedName>
</protein>
<feature type="region of interest" description="Disordered" evidence="1">
    <location>
        <begin position="1"/>
        <end position="64"/>
    </location>
</feature>
<organism evidence="2 3">
    <name type="scientific">Caerostris extrusa</name>
    <name type="common">Bark spider</name>
    <name type="synonym">Caerostris bankana</name>
    <dbReference type="NCBI Taxonomy" id="172846"/>
    <lineage>
        <taxon>Eukaryota</taxon>
        <taxon>Metazoa</taxon>
        <taxon>Ecdysozoa</taxon>
        <taxon>Arthropoda</taxon>
        <taxon>Chelicerata</taxon>
        <taxon>Arachnida</taxon>
        <taxon>Araneae</taxon>
        <taxon>Araneomorphae</taxon>
        <taxon>Entelegynae</taxon>
        <taxon>Araneoidea</taxon>
        <taxon>Araneidae</taxon>
        <taxon>Caerostris</taxon>
    </lineage>
</organism>
<reference evidence="2 3" key="1">
    <citation type="submission" date="2021-06" db="EMBL/GenBank/DDBJ databases">
        <title>Caerostris extrusa draft genome.</title>
        <authorList>
            <person name="Kono N."/>
            <person name="Arakawa K."/>
        </authorList>
    </citation>
    <scope>NUCLEOTIDE SEQUENCE [LARGE SCALE GENOMIC DNA]</scope>
</reference>
<evidence type="ECO:0000256" key="1">
    <source>
        <dbReference type="SAM" id="MobiDB-lite"/>
    </source>
</evidence>
<evidence type="ECO:0000313" key="3">
    <source>
        <dbReference type="Proteomes" id="UP001054945"/>
    </source>
</evidence>
<dbReference type="AlphaFoldDB" id="A0AAV4T0S0"/>
<proteinExistence type="predicted"/>
<sequence>MKRKEEEKRGSPVRSGRSVQTARSGSAPGPRPTAAPTGGEVDDVRVQDAGKMNRGSIKGTGHNKHNFFQLCTKMKHVKFNKQYFNRPG</sequence>